<proteinExistence type="predicted"/>
<evidence type="ECO:0000313" key="2">
    <source>
        <dbReference type="EMBL" id="KAG0556168.1"/>
    </source>
</evidence>
<accession>A0A8T0GEB0</accession>
<reference evidence="2 3" key="1">
    <citation type="submission" date="2020-06" db="EMBL/GenBank/DDBJ databases">
        <title>WGS assembly of Ceratodon purpureus strain R40.</title>
        <authorList>
            <person name="Carey S.B."/>
            <person name="Jenkins J."/>
            <person name="Shu S."/>
            <person name="Lovell J.T."/>
            <person name="Sreedasyam A."/>
            <person name="Maumus F."/>
            <person name="Tiley G.P."/>
            <person name="Fernandez-Pozo N."/>
            <person name="Barry K."/>
            <person name="Chen C."/>
            <person name="Wang M."/>
            <person name="Lipzen A."/>
            <person name="Daum C."/>
            <person name="Saski C.A."/>
            <person name="Payton A.C."/>
            <person name="Mcbreen J.C."/>
            <person name="Conrad R.E."/>
            <person name="Kollar L.M."/>
            <person name="Olsson S."/>
            <person name="Huttunen S."/>
            <person name="Landis J.B."/>
            <person name="Wickett N.J."/>
            <person name="Johnson M.G."/>
            <person name="Rensing S.A."/>
            <person name="Grimwood J."/>
            <person name="Schmutz J."/>
            <person name="Mcdaniel S.F."/>
        </authorList>
    </citation>
    <scope>NUCLEOTIDE SEQUENCE [LARGE SCALE GENOMIC DNA]</scope>
    <source>
        <strain evidence="2 3">R40</strain>
    </source>
</reference>
<evidence type="ECO:0000256" key="1">
    <source>
        <dbReference type="SAM" id="MobiDB-lite"/>
    </source>
</evidence>
<sequence length="184" mass="21177">MNQTITISYAHTSKSSQQRPVSTGPFTSKMIQKKIHMKLFNSEMISNMILAAESEIEVIPTLKQQNKDTFTVKDSLNRTCTFTRLPFLCNTFRLQLEIQTVSWLNSAPATNLNLNKSTDKYFQELRRRETDTHTHTPDNYDTNRANRSSILQTQTRRQTCPCTFIAGQGLLSHTQQSSNCTKHW</sequence>
<keyword evidence="3" id="KW-1185">Reference proteome</keyword>
<dbReference type="EMBL" id="CM026432">
    <property type="protein sequence ID" value="KAG0556168.1"/>
    <property type="molecule type" value="Genomic_DNA"/>
</dbReference>
<dbReference type="AlphaFoldDB" id="A0A8T0GEB0"/>
<name>A0A8T0GEB0_CERPU</name>
<evidence type="ECO:0000313" key="3">
    <source>
        <dbReference type="Proteomes" id="UP000822688"/>
    </source>
</evidence>
<organism evidence="2 3">
    <name type="scientific">Ceratodon purpureus</name>
    <name type="common">Fire moss</name>
    <name type="synonym">Dicranum purpureum</name>
    <dbReference type="NCBI Taxonomy" id="3225"/>
    <lineage>
        <taxon>Eukaryota</taxon>
        <taxon>Viridiplantae</taxon>
        <taxon>Streptophyta</taxon>
        <taxon>Embryophyta</taxon>
        <taxon>Bryophyta</taxon>
        <taxon>Bryophytina</taxon>
        <taxon>Bryopsida</taxon>
        <taxon>Dicranidae</taxon>
        <taxon>Pseudoditrichales</taxon>
        <taxon>Ditrichaceae</taxon>
        <taxon>Ceratodon</taxon>
    </lineage>
</organism>
<comment type="caution">
    <text evidence="2">The sequence shown here is derived from an EMBL/GenBank/DDBJ whole genome shotgun (WGS) entry which is preliminary data.</text>
</comment>
<protein>
    <submittedName>
        <fullName evidence="2">Uncharacterized protein</fullName>
    </submittedName>
</protein>
<gene>
    <name evidence="2" type="ORF">KC19_11G031700</name>
</gene>
<feature type="region of interest" description="Disordered" evidence="1">
    <location>
        <begin position="1"/>
        <end position="25"/>
    </location>
</feature>
<dbReference type="Proteomes" id="UP000822688">
    <property type="component" value="Chromosome 11"/>
</dbReference>